<comment type="caution">
    <text evidence="2">The sequence shown here is derived from an EMBL/GenBank/DDBJ whole genome shotgun (WGS) entry which is preliminary data.</text>
</comment>
<sequence length="89" mass="10066">MTKKETGPAACKPTGPQQVAEATRRIKSKIKELESQDGKLLLAFAKSQDATELTEPTVNMMCRFLVWLRKNDFIILDAKRMVKLSLEID</sequence>
<proteinExistence type="predicted"/>
<dbReference type="EMBL" id="LAZR01002761">
    <property type="protein sequence ID" value="KKN25919.1"/>
    <property type="molecule type" value="Genomic_DNA"/>
</dbReference>
<accession>A0A0F9P756</accession>
<evidence type="ECO:0000256" key="1">
    <source>
        <dbReference type="SAM" id="MobiDB-lite"/>
    </source>
</evidence>
<organism evidence="2">
    <name type="scientific">marine sediment metagenome</name>
    <dbReference type="NCBI Taxonomy" id="412755"/>
    <lineage>
        <taxon>unclassified sequences</taxon>
        <taxon>metagenomes</taxon>
        <taxon>ecological metagenomes</taxon>
    </lineage>
</organism>
<protein>
    <submittedName>
        <fullName evidence="2">Uncharacterized protein</fullName>
    </submittedName>
</protein>
<evidence type="ECO:0000313" key="2">
    <source>
        <dbReference type="EMBL" id="KKN25919.1"/>
    </source>
</evidence>
<reference evidence="2" key="1">
    <citation type="journal article" date="2015" name="Nature">
        <title>Complex archaea that bridge the gap between prokaryotes and eukaryotes.</title>
        <authorList>
            <person name="Spang A."/>
            <person name="Saw J.H."/>
            <person name="Jorgensen S.L."/>
            <person name="Zaremba-Niedzwiedzka K."/>
            <person name="Martijn J."/>
            <person name="Lind A.E."/>
            <person name="van Eijk R."/>
            <person name="Schleper C."/>
            <person name="Guy L."/>
            <person name="Ettema T.J."/>
        </authorList>
    </citation>
    <scope>NUCLEOTIDE SEQUENCE</scope>
</reference>
<gene>
    <name evidence="2" type="ORF">LCGC14_0880020</name>
</gene>
<dbReference type="AlphaFoldDB" id="A0A0F9P756"/>
<feature type="region of interest" description="Disordered" evidence="1">
    <location>
        <begin position="1"/>
        <end position="23"/>
    </location>
</feature>
<name>A0A0F9P756_9ZZZZ</name>